<feature type="compositionally biased region" description="Polar residues" evidence="1">
    <location>
        <begin position="214"/>
        <end position="236"/>
    </location>
</feature>
<evidence type="ECO:0000256" key="1">
    <source>
        <dbReference type="SAM" id="MobiDB-lite"/>
    </source>
</evidence>
<reference evidence="2" key="1">
    <citation type="submission" date="2020-05" db="EMBL/GenBank/DDBJ databases">
        <title>Phylogenomic resolution of chytrid fungi.</title>
        <authorList>
            <person name="Stajich J.E."/>
            <person name="Amses K."/>
            <person name="Simmons R."/>
            <person name="Seto K."/>
            <person name="Myers J."/>
            <person name="Bonds A."/>
            <person name="Quandt C.A."/>
            <person name="Barry K."/>
            <person name="Liu P."/>
            <person name="Grigoriev I."/>
            <person name="Longcore J.E."/>
            <person name="James T.Y."/>
        </authorList>
    </citation>
    <scope>NUCLEOTIDE SEQUENCE</scope>
    <source>
        <strain evidence="2">JEL0318</strain>
    </source>
</reference>
<organism evidence="2 3">
    <name type="scientific">Rhizophlyctis rosea</name>
    <dbReference type="NCBI Taxonomy" id="64517"/>
    <lineage>
        <taxon>Eukaryota</taxon>
        <taxon>Fungi</taxon>
        <taxon>Fungi incertae sedis</taxon>
        <taxon>Chytridiomycota</taxon>
        <taxon>Chytridiomycota incertae sedis</taxon>
        <taxon>Chytridiomycetes</taxon>
        <taxon>Rhizophlyctidales</taxon>
        <taxon>Rhizophlyctidaceae</taxon>
        <taxon>Rhizophlyctis</taxon>
    </lineage>
</organism>
<comment type="caution">
    <text evidence="2">The sequence shown here is derived from an EMBL/GenBank/DDBJ whole genome shotgun (WGS) entry which is preliminary data.</text>
</comment>
<feature type="non-terminal residue" evidence="2">
    <location>
        <position position="340"/>
    </location>
</feature>
<dbReference type="AlphaFoldDB" id="A0AAD5SCD6"/>
<feature type="region of interest" description="Disordered" evidence="1">
    <location>
        <begin position="30"/>
        <end position="51"/>
    </location>
</feature>
<evidence type="ECO:0000313" key="3">
    <source>
        <dbReference type="Proteomes" id="UP001212841"/>
    </source>
</evidence>
<feature type="compositionally biased region" description="Basic residues" evidence="1">
    <location>
        <begin position="331"/>
        <end position="340"/>
    </location>
</feature>
<evidence type="ECO:0000313" key="2">
    <source>
        <dbReference type="EMBL" id="KAJ3050549.1"/>
    </source>
</evidence>
<name>A0AAD5SCD6_9FUNG</name>
<proteinExistence type="predicted"/>
<protein>
    <submittedName>
        <fullName evidence="2">Uncharacterized protein</fullName>
    </submittedName>
</protein>
<gene>
    <name evidence="2" type="ORF">HK097_008515</name>
</gene>
<dbReference type="EMBL" id="JADGJD010000501">
    <property type="protein sequence ID" value="KAJ3050549.1"/>
    <property type="molecule type" value="Genomic_DNA"/>
</dbReference>
<dbReference type="Proteomes" id="UP001212841">
    <property type="component" value="Unassembled WGS sequence"/>
</dbReference>
<feature type="compositionally biased region" description="Pro residues" evidence="1">
    <location>
        <begin position="135"/>
        <end position="146"/>
    </location>
</feature>
<feature type="compositionally biased region" description="Low complexity" evidence="1">
    <location>
        <begin position="113"/>
        <end position="134"/>
    </location>
</feature>
<feature type="region of interest" description="Disordered" evidence="1">
    <location>
        <begin position="63"/>
        <end position="151"/>
    </location>
</feature>
<keyword evidence="3" id="KW-1185">Reference proteome</keyword>
<feature type="compositionally biased region" description="Low complexity" evidence="1">
    <location>
        <begin position="267"/>
        <end position="288"/>
    </location>
</feature>
<sequence length="340" mass="37179">MSNHNRFFHANGSGSSSTIPTSYLSTLSGARSSMTTGGGAGGASPFAPTNGMLFPPRQVAITTNEDEVVGGGSRESVGRERILKKARRAPAPSGVDLSGLRVQAPQHNQTLVSASQQSPRSPTRPRSSSHSLPSSIPPPSHPPPSARRPITRKQGHTLTSTNLSEFRVSTSATSLLLAPAADENSRRASLQIKRKRSAPELRQTPPREAHDTTRTTTNPGPNKPLTTSRQPPSHQVPSTPPEPKPKPYNSDEIRTYMLKKRKERKNLLQQTIPTTPTPLSAPSASVSTPRPPSPPKQKRYNTDQIRAYMHAKHAREEEEKRKKKEEEEALKRKRREALQG</sequence>
<feature type="compositionally biased region" description="Basic and acidic residues" evidence="1">
    <location>
        <begin position="243"/>
        <end position="254"/>
    </location>
</feature>
<feature type="region of interest" description="Disordered" evidence="1">
    <location>
        <begin position="179"/>
        <end position="340"/>
    </location>
</feature>
<feature type="compositionally biased region" description="Basic and acidic residues" evidence="1">
    <location>
        <begin position="314"/>
        <end position="330"/>
    </location>
</feature>
<accession>A0AAD5SCD6</accession>